<feature type="compositionally biased region" description="Polar residues" evidence="1">
    <location>
        <begin position="78"/>
        <end position="89"/>
    </location>
</feature>
<sequence>GHYRPFFKAWLCCHCWLDVSGKSSSNHPSTHTSSQSHSVLGLYLFSRKHVFLAGEVCKGWACSRLEFSPNKAVSQAVRNSRPRSVSAQSQKRRLGLQDWSGGGDCRTS</sequence>
<evidence type="ECO:0000313" key="2">
    <source>
        <dbReference type="EMBL" id="KAJ8396110.1"/>
    </source>
</evidence>
<evidence type="ECO:0000313" key="3">
    <source>
        <dbReference type="Proteomes" id="UP001221898"/>
    </source>
</evidence>
<comment type="caution">
    <text evidence="2">The sequence shown here is derived from an EMBL/GenBank/DDBJ whole genome shotgun (WGS) entry which is preliminary data.</text>
</comment>
<evidence type="ECO:0000256" key="1">
    <source>
        <dbReference type="SAM" id="MobiDB-lite"/>
    </source>
</evidence>
<reference evidence="2" key="1">
    <citation type="journal article" date="2023" name="Science">
        <title>Genome structures resolve the early diversification of teleost fishes.</title>
        <authorList>
            <person name="Parey E."/>
            <person name="Louis A."/>
            <person name="Montfort J."/>
            <person name="Bouchez O."/>
            <person name="Roques C."/>
            <person name="Iampietro C."/>
            <person name="Lluch J."/>
            <person name="Castinel A."/>
            <person name="Donnadieu C."/>
            <person name="Desvignes T."/>
            <person name="Floi Bucao C."/>
            <person name="Jouanno E."/>
            <person name="Wen M."/>
            <person name="Mejri S."/>
            <person name="Dirks R."/>
            <person name="Jansen H."/>
            <person name="Henkel C."/>
            <person name="Chen W.J."/>
            <person name="Zahm M."/>
            <person name="Cabau C."/>
            <person name="Klopp C."/>
            <person name="Thompson A.W."/>
            <person name="Robinson-Rechavi M."/>
            <person name="Braasch I."/>
            <person name="Lecointre G."/>
            <person name="Bobe J."/>
            <person name="Postlethwait J.H."/>
            <person name="Berthelot C."/>
            <person name="Roest Crollius H."/>
            <person name="Guiguen Y."/>
        </authorList>
    </citation>
    <scope>NUCLEOTIDE SEQUENCE</scope>
    <source>
        <strain evidence="2">NC1722</strain>
    </source>
</reference>
<feature type="non-terminal residue" evidence="2">
    <location>
        <position position="1"/>
    </location>
</feature>
<dbReference type="AlphaFoldDB" id="A0AAD7S533"/>
<name>A0AAD7S533_9TELE</name>
<gene>
    <name evidence="2" type="ORF">AAFF_G00021830</name>
</gene>
<keyword evidence="3" id="KW-1185">Reference proteome</keyword>
<organism evidence="2 3">
    <name type="scientific">Aldrovandia affinis</name>
    <dbReference type="NCBI Taxonomy" id="143900"/>
    <lineage>
        <taxon>Eukaryota</taxon>
        <taxon>Metazoa</taxon>
        <taxon>Chordata</taxon>
        <taxon>Craniata</taxon>
        <taxon>Vertebrata</taxon>
        <taxon>Euteleostomi</taxon>
        <taxon>Actinopterygii</taxon>
        <taxon>Neopterygii</taxon>
        <taxon>Teleostei</taxon>
        <taxon>Notacanthiformes</taxon>
        <taxon>Halosauridae</taxon>
        <taxon>Aldrovandia</taxon>
    </lineage>
</organism>
<protein>
    <submittedName>
        <fullName evidence="2">Uncharacterized protein</fullName>
    </submittedName>
</protein>
<dbReference type="Proteomes" id="UP001221898">
    <property type="component" value="Unassembled WGS sequence"/>
</dbReference>
<accession>A0AAD7S533</accession>
<proteinExistence type="predicted"/>
<feature type="region of interest" description="Disordered" evidence="1">
    <location>
        <begin position="78"/>
        <end position="108"/>
    </location>
</feature>
<dbReference type="EMBL" id="JAINUG010000109">
    <property type="protein sequence ID" value="KAJ8396110.1"/>
    <property type="molecule type" value="Genomic_DNA"/>
</dbReference>